<dbReference type="AlphaFoldDB" id="A0A1H0HHW7"/>
<evidence type="ECO:0000256" key="6">
    <source>
        <dbReference type="ARBA" id="ARBA00022679"/>
    </source>
</evidence>
<keyword evidence="9 12" id="KW-1133">Transmembrane helix</keyword>
<evidence type="ECO:0000256" key="10">
    <source>
        <dbReference type="ARBA" id="ARBA00023136"/>
    </source>
</evidence>
<feature type="transmembrane region" description="Helical" evidence="12">
    <location>
        <begin position="306"/>
        <end position="326"/>
    </location>
</feature>
<proteinExistence type="predicted"/>
<evidence type="ECO:0000259" key="13">
    <source>
        <dbReference type="PROSITE" id="PS50885"/>
    </source>
</evidence>
<evidence type="ECO:0000256" key="12">
    <source>
        <dbReference type="SAM" id="Phobius"/>
    </source>
</evidence>
<sequence length="484" mass="55276">MIVLAMSILLLASMICMLHFSRKAVKEETLLSTKQTLDGTIARIDNVLLSAEQAAGNHYFMMKPYLRDPEKMYRFSKELVESNPYIIGCAIALEPGFYEEGQEFMAYYHRVNKYDSTVVRADAFGNSRYTQQGWYTKPLQTAKTCWINPMTDVEGVTEPIVTFAIPIRPGDEAQKPVGVMGIDVSLKLLSDIMLESKTSRNSYCVLFDEEGTYIVHPDSNKLFRQTIFTQKEFKTEPGLKEAAEAMLRGETGYNPFTMNGTEYIIFYMPFTRMAVKGRSMETLNWHVGIVYPKEDVYGEYNHMVCYIFIIALVSLLLMFVLCHIIIRYMLQPLKLLTTSAQRIAEGKFDEQIPDSHHTNEIGHLQDNFKAMQQSLAVNIGEMEQQKVTLQKRADELKKAYNDIKKADRMKTAFLHNMTNQMITPAAQIDKDVSTMFAGTTSTDGILTLTEDVQKNGEAITKLLNDLINMSEEEMRKEDSYENED</sequence>
<evidence type="ECO:0000256" key="1">
    <source>
        <dbReference type="ARBA" id="ARBA00000085"/>
    </source>
</evidence>
<evidence type="ECO:0000313" key="15">
    <source>
        <dbReference type="Proteomes" id="UP000199134"/>
    </source>
</evidence>
<dbReference type="SMART" id="SM00304">
    <property type="entry name" value="HAMP"/>
    <property type="match status" value="1"/>
</dbReference>
<name>A0A1H0HHW7_9BACT</name>
<dbReference type="InterPro" id="IPR050398">
    <property type="entry name" value="HssS/ArlS-like"/>
</dbReference>
<dbReference type="EC" id="2.7.13.3" evidence="3"/>
<evidence type="ECO:0000256" key="11">
    <source>
        <dbReference type="SAM" id="Coils"/>
    </source>
</evidence>
<dbReference type="Gene3D" id="1.10.287.130">
    <property type="match status" value="1"/>
</dbReference>
<keyword evidence="8" id="KW-0418">Kinase</keyword>
<reference evidence="15" key="1">
    <citation type="submission" date="2016-10" db="EMBL/GenBank/DDBJ databases">
        <authorList>
            <person name="de Groot N.N."/>
        </authorList>
    </citation>
    <scope>NUCLEOTIDE SEQUENCE [LARGE SCALE GENOMIC DNA]</scope>
    <source>
        <strain evidence="15">BP1-145</strain>
    </source>
</reference>
<dbReference type="Pfam" id="PF02743">
    <property type="entry name" value="dCache_1"/>
    <property type="match status" value="1"/>
</dbReference>
<dbReference type="CDD" id="cd06225">
    <property type="entry name" value="HAMP"/>
    <property type="match status" value="1"/>
</dbReference>
<evidence type="ECO:0000256" key="5">
    <source>
        <dbReference type="ARBA" id="ARBA00022553"/>
    </source>
</evidence>
<comment type="caution">
    <text evidence="14">The sequence shown here is derived from an EMBL/GenBank/DDBJ whole genome shotgun (WGS) entry which is preliminary data.</text>
</comment>
<evidence type="ECO:0000256" key="3">
    <source>
        <dbReference type="ARBA" id="ARBA00012438"/>
    </source>
</evidence>
<dbReference type="CDD" id="cd12913">
    <property type="entry name" value="PDC1_MCP_like"/>
    <property type="match status" value="1"/>
</dbReference>
<comment type="catalytic activity">
    <reaction evidence="1">
        <text>ATP + protein L-histidine = ADP + protein N-phospho-L-histidine.</text>
        <dbReference type="EC" id="2.7.13.3"/>
    </reaction>
</comment>
<dbReference type="Pfam" id="PF00672">
    <property type="entry name" value="HAMP"/>
    <property type="match status" value="1"/>
</dbReference>
<evidence type="ECO:0000256" key="7">
    <source>
        <dbReference type="ARBA" id="ARBA00022692"/>
    </source>
</evidence>
<gene>
    <name evidence="14" type="ORF">SAMN04487900_11164</name>
</gene>
<dbReference type="Gene3D" id="3.30.450.20">
    <property type="entry name" value="PAS domain"/>
    <property type="match status" value="2"/>
</dbReference>
<evidence type="ECO:0000256" key="4">
    <source>
        <dbReference type="ARBA" id="ARBA00022475"/>
    </source>
</evidence>
<dbReference type="EMBL" id="FNIW01000011">
    <property type="protein sequence ID" value="SDO18762.1"/>
    <property type="molecule type" value="Genomic_DNA"/>
</dbReference>
<evidence type="ECO:0000256" key="8">
    <source>
        <dbReference type="ARBA" id="ARBA00022777"/>
    </source>
</evidence>
<dbReference type="GO" id="GO:0005886">
    <property type="term" value="C:plasma membrane"/>
    <property type="evidence" value="ECO:0007669"/>
    <property type="project" value="UniProtKB-SubCell"/>
</dbReference>
<dbReference type="GO" id="GO:0000155">
    <property type="term" value="F:phosphorelay sensor kinase activity"/>
    <property type="evidence" value="ECO:0007669"/>
    <property type="project" value="TreeGrafter"/>
</dbReference>
<dbReference type="SUPFAM" id="SSF158472">
    <property type="entry name" value="HAMP domain-like"/>
    <property type="match status" value="1"/>
</dbReference>
<organism evidence="14 15">
    <name type="scientific">Prevotella communis</name>
    <dbReference type="NCBI Taxonomy" id="2913614"/>
    <lineage>
        <taxon>Bacteria</taxon>
        <taxon>Pseudomonadati</taxon>
        <taxon>Bacteroidota</taxon>
        <taxon>Bacteroidia</taxon>
        <taxon>Bacteroidales</taxon>
        <taxon>Prevotellaceae</taxon>
        <taxon>Prevotella</taxon>
    </lineage>
</organism>
<feature type="domain" description="HAMP" evidence="13">
    <location>
        <begin position="327"/>
        <end position="380"/>
    </location>
</feature>
<feature type="coiled-coil region" evidence="11">
    <location>
        <begin position="379"/>
        <end position="406"/>
    </location>
</feature>
<evidence type="ECO:0000256" key="9">
    <source>
        <dbReference type="ARBA" id="ARBA00022989"/>
    </source>
</evidence>
<evidence type="ECO:0000313" key="14">
    <source>
        <dbReference type="EMBL" id="SDO18762.1"/>
    </source>
</evidence>
<keyword evidence="6" id="KW-0808">Transferase</keyword>
<dbReference type="Gene3D" id="1.10.8.500">
    <property type="entry name" value="HAMP domain in histidine kinase"/>
    <property type="match status" value="1"/>
</dbReference>
<protein>
    <recommendedName>
        <fullName evidence="3">histidine kinase</fullName>
        <ecNumber evidence="3">2.7.13.3</ecNumber>
    </recommendedName>
</protein>
<keyword evidence="5" id="KW-0597">Phosphoprotein</keyword>
<dbReference type="PANTHER" id="PTHR45528">
    <property type="entry name" value="SENSOR HISTIDINE KINASE CPXA"/>
    <property type="match status" value="1"/>
</dbReference>
<keyword evidence="4" id="KW-1003">Cell membrane</keyword>
<dbReference type="PANTHER" id="PTHR45528:SF10">
    <property type="entry name" value="METHYL-ACCEPTING CHEMOTAXIS PROTEIN"/>
    <property type="match status" value="1"/>
</dbReference>
<dbReference type="PROSITE" id="PS50885">
    <property type="entry name" value="HAMP"/>
    <property type="match status" value="1"/>
</dbReference>
<accession>A0A1H0HHW7</accession>
<keyword evidence="10 12" id="KW-0472">Membrane</keyword>
<comment type="subcellular location">
    <subcellularLocation>
        <location evidence="2">Cell membrane</location>
        <topology evidence="2">Multi-pass membrane protein</topology>
    </subcellularLocation>
</comment>
<dbReference type="InterPro" id="IPR033479">
    <property type="entry name" value="dCache_1"/>
</dbReference>
<keyword evidence="7 12" id="KW-0812">Transmembrane</keyword>
<dbReference type="CDD" id="cd12912">
    <property type="entry name" value="PDC2_MCP_like"/>
    <property type="match status" value="1"/>
</dbReference>
<keyword evidence="11" id="KW-0175">Coiled coil</keyword>
<dbReference type="InterPro" id="IPR003660">
    <property type="entry name" value="HAMP_dom"/>
</dbReference>
<dbReference type="Proteomes" id="UP000199134">
    <property type="component" value="Unassembled WGS sequence"/>
</dbReference>
<evidence type="ECO:0000256" key="2">
    <source>
        <dbReference type="ARBA" id="ARBA00004651"/>
    </source>
</evidence>